<keyword evidence="2" id="KW-1185">Reference proteome</keyword>
<name>A0ABQ7T132_PHRPL</name>
<dbReference type="EMBL" id="JAIPUX010003283">
    <property type="protein sequence ID" value="KAH0623225.1"/>
    <property type="molecule type" value="Genomic_DNA"/>
</dbReference>
<evidence type="ECO:0000313" key="2">
    <source>
        <dbReference type="Proteomes" id="UP000826234"/>
    </source>
</evidence>
<accession>A0ABQ7T132</accession>
<reference evidence="1 2" key="1">
    <citation type="journal article" date="2022" name="Gigascience">
        <title>A chromosome-level genome assembly and annotation of the desert horned lizard, Phrynosoma platyrhinos, provides insight into chromosomal rearrangements among reptiles.</title>
        <authorList>
            <person name="Koochekian N."/>
            <person name="Ascanio A."/>
            <person name="Farleigh K."/>
            <person name="Card D.C."/>
            <person name="Schield D.R."/>
            <person name="Castoe T.A."/>
            <person name="Jezkova T."/>
        </authorList>
    </citation>
    <scope>NUCLEOTIDE SEQUENCE [LARGE SCALE GENOMIC DNA]</scope>
    <source>
        <strain evidence="1">NK-2021</strain>
    </source>
</reference>
<protein>
    <submittedName>
        <fullName evidence="1">Uncharacterized protein</fullName>
    </submittedName>
</protein>
<dbReference type="Proteomes" id="UP000826234">
    <property type="component" value="Unassembled WGS sequence"/>
</dbReference>
<organism evidence="1 2">
    <name type="scientific">Phrynosoma platyrhinos</name>
    <name type="common">Desert horned lizard</name>
    <dbReference type="NCBI Taxonomy" id="52577"/>
    <lineage>
        <taxon>Eukaryota</taxon>
        <taxon>Metazoa</taxon>
        <taxon>Chordata</taxon>
        <taxon>Craniata</taxon>
        <taxon>Vertebrata</taxon>
        <taxon>Euteleostomi</taxon>
        <taxon>Lepidosauria</taxon>
        <taxon>Squamata</taxon>
        <taxon>Bifurcata</taxon>
        <taxon>Unidentata</taxon>
        <taxon>Episquamata</taxon>
        <taxon>Toxicofera</taxon>
        <taxon>Iguania</taxon>
        <taxon>Phrynosomatidae</taxon>
        <taxon>Phrynosomatinae</taxon>
        <taxon>Phrynosoma</taxon>
    </lineage>
</organism>
<comment type="caution">
    <text evidence="1">The sequence shown here is derived from an EMBL/GenBank/DDBJ whole genome shotgun (WGS) entry which is preliminary data.</text>
</comment>
<sequence>MILGKIRVSEYVVCNHWFHFTSDDKGLSFPDANQSRPLEQVILPDSELKSGSMTYPDCVAYGDLGHCRSYASSHILLFLDWACMSDLMNYPARTTAATQPSQVGIQDPGSGNFPIMNGSKDQVMEELTMQNRENKSPKAWK</sequence>
<proteinExistence type="predicted"/>
<gene>
    <name evidence="1" type="ORF">JD844_031301</name>
</gene>
<evidence type="ECO:0000313" key="1">
    <source>
        <dbReference type="EMBL" id="KAH0623225.1"/>
    </source>
</evidence>